<dbReference type="Gene3D" id="3.40.30.10">
    <property type="entry name" value="Glutaredoxin"/>
    <property type="match status" value="1"/>
</dbReference>
<dbReference type="Pfam" id="PF08534">
    <property type="entry name" value="Redoxin"/>
    <property type="match status" value="1"/>
</dbReference>
<dbReference type="InterPro" id="IPR036249">
    <property type="entry name" value="Thioredoxin-like_sf"/>
</dbReference>
<evidence type="ECO:0000313" key="2">
    <source>
        <dbReference type="EMBL" id="ULP37799.2"/>
    </source>
</evidence>
<proteinExistence type="predicted"/>
<protein>
    <submittedName>
        <fullName evidence="2">TlpA family protein disulfide reductase</fullName>
    </submittedName>
</protein>
<dbReference type="EMBL" id="CP092427">
    <property type="protein sequence ID" value="ULP37799.2"/>
    <property type="molecule type" value="Genomic_DNA"/>
</dbReference>
<gene>
    <name evidence="2" type="ORF">MJO55_05030</name>
</gene>
<reference evidence="2" key="1">
    <citation type="submission" date="2022-08" db="EMBL/GenBank/DDBJ databases">
        <title>Whole genome sequencing of non-tuberculosis mycobacteria type-strains.</title>
        <authorList>
            <person name="Igarashi Y."/>
            <person name="Osugi A."/>
            <person name="Mitarai S."/>
        </authorList>
    </citation>
    <scope>NUCLEOTIDE SEQUENCE</scope>
    <source>
        <strain evidence="2">JCM 16372</strain>
    </source>
</reference>
<dbReference type="Proteomes" id="UP001055159">
    <property type="component" value="Chromosome"/>
</dbReference>
<name>A0ABY3UDU1_9MYCO</name>
<feature type="domain" description="Thioredoxin" evidence="1">
    <location>
        <begin position="108"/>
        <end position="254"/>
    </location>
</feature>
<dbReference type="PROSITE" id="PS51352">
    <property type="entry name" value="THIOREDOXIN_2"/>
    <property type="match status" value="1"/>
</dbReference>
<dbReference type="CDD" id="cd02966">
    <property type="entry name" value="TlpA_like_family"/>
    <property type="match status" value="1"/>
</dbReference>
<dbReference type="SUPFAM" id="SSF52833">
    <property type="entry name" value="Thioredoxin-like"/>
    <property type="match status" value="1"/>
</dbReference>
<keyword evidence="3" id="KW-1185">Reference proteome</keyword>
<dbReference type="PANTHER" id="PTHR42852">
    <property type="entry name" value="THIOL:DISULFIDE INTERCHANGE PROTEIN DSBE"/>
    <property type="match status" value="1"/>
</dbReference>
<evidence type="ECO:0000259" key="1">
    <source>
        <dbReference type="PROSITE" id="PS51352"/>
    </source>
</evidence>
<evidence type="ECO:0000313" key="3">
    <source>
        <dbReference type="Proteomes" id="UP001055159"/>
    </source>
</evidence>
<sequence>MPAAVTRAARLRREGRSADAIALVESALDEARSTPFDVPFRDRMLLALTLADLYVVAEHSCRARDLLKSELPFAESILELIRCDGTPAQIHAAATGVRQLRDRASQLALLGQPAPEIVAVEWVRGSPVTLAALHGRVVLIEFWAPRCHSCAAMFGFLNALHSRYADRGLTILGLTSFRSGNGDRTVERDLIHRTAVEHEVRFPVAVAADHRLAQAYGANGIPTFVVIDQEGSVRLATSKPDKPALESEISRLLDTDTLPAP</sequence>
<dbReference type="PANTHER" id="PTHR42852:SF13">
    <property type="entry name" value="PROTEIN DIPZ"/>
    <property type="match status" value="1"/>
</dbReference>
<dbReference type="InterPro" id="IPR013740">
    <property type="entry name" value="Redoxin"/>
</dbReference>
<organism evidence="2 3">
    <name type="scientific">Mycolicibacterium rufum</name>
    <dbReference type="NCBI Taxonomy" id="318424"/>
    <lineage>
        <taxon>Bacteria</taxon>
        <taxon>Bacillati</taxon>
        <taxon>Actinomycetota</taxon>
        <taxon>Actinomycetes</taxon>
        <taxon>Mycobacteriales</taxon>
        <taxon>Mycobacteriaceae</taxon>
        <taxon>Mycolicibacterium</taxon>
    </lineage>
</organism>
<accession>A0ABY3UDU1</accession>
<dbReference type="InterPro" id="IPR050553">
    <property type="entry name" value="Thioredoxin_ResA/DsbE_sf"/>
</dbReference>
<dbReference type="InterPro" id="IPR013766">
    <property type="entry name" value="Thioredoxin_domain"/>
</dbReference>